<sequence length="291" mass="31787">MDLRKLEIFTVVADTGSFSQAALALHMAQPAVSVAVRKLEESLGVRLFDRSQRQARLTPEGREVLQRAQHILREAQELQRSTDALREMLSGEVSLACPSMLATYFLPDLLLEFLQDHPGLTASITQAGTTDIEALLQDEQTELGVVAQPVDSLADFESVVLVEEPIVLCVAEDHPWSNRSSVTAQELHGEAMVVYESGYYVRQALDTLCAGASSQPDFRMQSNFLPMLVRMVKQGLGATVGLKLMAEAELGIVGLPLEGAPSLTLALAKRHSRQISVANQAFLDWAAFKLS</sequence>
<comment type="similarity">
    <text evidence="1">Belongs to the LysR transcriptional regulatory family.</text>
</comment>
<accession>A0A919CL46</accession>
<dbReference type="AlphaFoldDB" id="A0A919CL46"/>
<dbReference type="Gene3D" id="1.10.10.10">
    <property type="entry name" value="Winged helix-like DNA-binding domain superfamily/Winged helix DNA-binding domain"/>
    <property type="match status" value="1"/>
</dbReference>
<dbReference type="Proteomes" id="UP000644693">
    <property type="component" value="Unassembled WGS sequence"/>
</dbReference>
<dbReference type="CDD" id="cd05466">
    <property type="entry name" value="PBP2_LTTR_substrate"/>
    <property type="match status" value="1"/>
</dbReference>
<protein>
    <submittedName>
        <fullName evidence="6">Transcriptional regulator</fullName>
    </submittedName>
</protein>
<dbReference type="GO" id="GO:0003700">
    <property type="term" value="F:DNA-binding transcription factor activity"/>
    <property type="evidence" value="ECO:0007669"/>
    <property type="project" value="InterPro"/>
</dbReference>
<proteinExistence type="inferred from homology"/>
<evidence type="ECO:0000256" key="3">
    <source>
        <dbReference type="ARBA" id="ARBA00023125"/>
    </source>
</evidence>
<dbReference type="SUPFAM" id="SSF46785">
    <property type="entry name" value="Winged helix' DNA-binding domain"/>
    <property type="match status" value="1"/>
</dbReference>
<dbReference type="FunFam" id="1.10.10.10:FF:000001">
    <property type="entry name" value="LysR family transcriptional regulator"/>
    <property type="match status" value="1"/>
</dbReference>
<dbReference type="PANTHER" id="PTHR30419:SF30">
    <property type="entry name" value="LYSR FAMILY TRANSCRIPTIONAL REGULATOR"/>
    <property type="match status" value="1"/>
</dbReference>
<dbReference type="GO" id="GO:0005829">
    <property type="term" value="C:cytosol"/>
    <property type="evidence" value="ECO:0007669"/>
    <property type="project" value="TreeGrafter"/>
</dbReference>
<keyword evidence="4" id="KW-0804">Transcription</keyword>
<name>A0A919CL46_9GAMM</name>
<dbReference type="InterPro" id="IPR005119">
    <property type="entry name" value="LysR_subst-bd"/>
</dbReference>
<dbReference type="InterPro" id="IPR050950">
    <property type="entry name" value="HTH-type_LysR_regulators"/>
</dbReference>
<dbReference type="Pfam" id="PF00126">
    <property type="entry name" value="HTH_1"/>
    <property type="match status" value="1"/>
</dbReference>
<evidence type="ECO:0000313" key="7">
    <source>
        <dbReference type="Proteomes" id="UP000644693"/>
    </source>
</evidence>
<reference evidence="6" key="1">
    <citation type="journal article" date="2014" name="Int. J. Syst. Evol. Microbiol.">
        <title>Complete genome sequence of Corynebacterium casei LMG S-19264T (=DSM 44701T), isolated from a smear-ripened cheese.</title>
        <authorList>
            <consortium name="US DOE Joint Genome Institute (JGI-PGF)"/>
            <person name="Walter F."/>
            <person name="Albersmeier A."/>
            <person name="Kalinowski J."/>
            <person name="Ruckert C."/>
        </authorList>
    </citation>
    <scope>NUCLEOTIDE SEQUENCE</scope>
    <source>
        <strain evidence="6">KCTC 23430</strain>
    </source>
</reference>
<dbReference type="InterPro" id="IPR036388">
    <property type="entry name" value="WH-like_DNA-bd_sf"/>
</dbReference>
<dbReference type="InterPro" id="IPR000847">
    <property type="entry name" value="LysR_HTH_N"/>
</dbReference>
<gene>
    <name evidence="6" type="ORF">GCM10007053_23410</name>
</gene>
<dbReference type="PRINTS" id="PR00039">
    <property type="entry name" value="HTHLYSR"/>
</dbReference>
<dbReference type="Gene3D" id="3.40.190.290">
    <property type="match status" value="1"/>
</dbReference>
<keyword evidence="7" id="KW-1185">Reference proteome</keyword>
<organism evidence="6 7">
    <name type="scientific">Parahalioglobus pacificus</name>
    <dbReference type="NCBI Taxonomy" id="930806"/>
    <lineage>
        <taxon>Bacteria</taxon>
        <taxon>Pseudomonadati</taxon>
        <taxon>Pseudomonadota</taxon>
        <taxon>Gammaproteobacteria</taxon>
        <taxon>Cellvibrionales</taxon>
        <taxon>Halieaceae</taxon>
        <taxon>Parahalioglobus</taxon>
    </lineage>
</organism>
<dbReference type="RefSeq" id="WP_189477973.1">
    <property type="nucleotide sequence ID" value="NZ_BMYM01000002.1"/>
</dbReference>
<reference evidence="6" key="2">
    <citation type="submission" date="2020-09" db="EMBL/GenBank/DDBJ databases">
        <authorList>
            <person name="Sun Q."/>
            <person name="Kim S."/>
        </authorList>
    </citation>
    <scope>NUCLEOTIDE SEQUENCE</scope>
    <source>
        <strain evidence="6">KCTC 23430</strain>
    </source>
</reference>
<keyword evidence="3" id="KW-0238">DNA-binding</keyword>
<evidence type="ECO:0000256" key="4">
    <source>
        <dbReference type="ARBA" id="ARBA00023163"/>
    </source>
</evidence>
<keyword evidence="2" id="KW-0805">Transcription regulation</keyword>
<evidence type="ECO:0000256" key="1">
    <source>
        <dbReference type="ARBA" id="ARBA00009437"/>
    </source>
</evidence>
<evidence type="ECO:0000259" key="5">
    <source>
        <dbReference type="PROSITE" id="PS50931"/>
    </source>
</evidence>
<evidence type="ECO:0000256" key="2">
    <source>
        <dbReference type="ARBA" id="ARBA00023015"/>
    </source>
</evidence>
<dbReference type="PANTHER" id="PTHR30419">
    <property type="entry name" value="HTH-TYPE TRANSCRIPTIONAL REGULATOR YBHD"/>
    <property type="match status" value="1"/>
</dbReference>
<dbReference type="GO" id="GO:0003677">
    <property type="term" value="F:DNA binding"/>
    <property type="evidence" value="ECO:0007669"/>
    <property type="project" value="UniProtKB-KW"/>
</dbReference>
<feature type="domain" description="HTH lysR-type" evidence="5">
    <location>
        <begin position="1"/>
        <end position="58"/>
    </location>
</feature>
<comment type="caution">
    <text evidence="6">The sequence shown here is derived from an EMBL/GenBank/DDBJ whole genome shotgun (WGS) entry which is preliminary data.</text>
</comment>
<dbReference type="PROSITE" id="PS50931">
    <property type="entry name" value="HTH_LYSR"/>
    <property type="match status" value="1"/>
</dbReference>
<dbReference type="SUPFAM" id="SSF53850">
    <property type="entry name" value="Periplasmic binding protein-like II"/>
    <property type="match status" value="1"/>
</dbReference>
<dbReference type="Pfam" id="PF03466">
    <property type="entry name" value="LysR_substrate"/>
    <property type="match status" value="1"/>
</dbReference>
<evidence type="ECO:0000313" key="6">
    <source>
        <dbReference type="EMBL" id="GHD35892.1"/>
    </source>
</evidence>
<dbReference type="InterPro" id="IPR036390">
    <property type="entry name" value="WH_DNA-bd_sf"/>
</dbReference>
<dbReference type="EMBL" id="BMYM01000002">
    <property type="protein sequence ID" value="GHD35892.1"/>
    <property type="molecule type" value="Genomic_DNA"/>
</dbReference>